<evidence type="ECO:0000313" key="1">
    <source>
        <dbReference type="EMBL" id="QZA76990.1"/>
    </source>
</evidence>
<organism evidence="1 2">
    <name type="scientific">Deefgea tanakiae</name>
    <dbReference type="NCBI Taxonomy" id="2865840"/>
    <lineage>
        <taxon>Bacteria</taxon>
        <taxon>Pseudomonadati</taxon>
        <taxon>Pseudomonadota</taxon>
        <taxon>Betaproteobacteria</taxon>
        <taxon>Neisseriales</taxon>
        <taxon>Chitinibacteraceae</taxon>
        <taxon>Deefgea</taxon>
    </lineage>
</organism>
<reference evidence="1 2" key="1">
    <citation type="submission" date="2021-08" db="EMBL/GenBank/DDBJ databases">
        <title>complete genome sequencing of Deefgea sp. D25.</title>
        <authorList>
            <person name="Bae J.-W."/>
            <person name="Gim D.-H."/>
        </authorList>
    </citation>
    <scope>NUCLEOTIDE SEQUENCE [LARGE SCALE GENOMIC DNA]</scope>
    <source>
        <strain evidence="1 2">D25</strain>
    </source>
</reference>
<dbReference type="RefSeq" id="WP_221005387.1">
    <property type="nucleotide sequence ID" value="NZ_CP081150.1"/>
</dbReference>
<dbReference type="Proteomes" id="UP000825679">
    <property type="component" value="Chromosome"/>
</dbReference>
<name>A0ABX8Z3N8_9NEIS</name>
<evidence type="ECO:0000313" key="2">
    <source>
        <dbReference type="Proteomes" id="UP000825679"/>
    </source>
</evidence>
<protein>
    <submittedName>
        <fullName evidence="1">Uncharacterized protein</fullName>
    </submittedName>
</protein>
<gene>
    <name evidence="1" type="ORF">K4H28_11815</name>
</gene>
<sequence>MQFDEIQAGHFNTLSRTPFPHVLLEQALLQLGGGGVEGSKFAKQVLTAAGWRHASVVSYGKYPDEAAVAFNKVRAVLQTNQDPTALIELLSAR</sequence>
<keyword evidence="2" id="KW-1185">Reference proteome</keyword>
<accession>A0ABX8Z3N8</accession>
<proteinExistence type="predicted"/>
<dbReference type="EMBL" id="CP081150">
    <property type="protein sequence ID" value="QZA76990.1"/>
    <property type="molecule type" value="Genomic_DNA"/>
</dbReference>